<evidence type="ECO:0000313" key="1">
    <source>
        <dbReference type="EMBL" id="MFC0263435.1"/>
    </source>
</evidence>
<dbReference type="Proteomes" id="UP001589797">
    <property type="component" value="Unassembled WGS sequence"/>
</dbReference>
<dbReference type="EMBL" id="JBHLWI010000033">
    <property type="protein sequence ID" value="MFC0263435.1"/>
    <property type="molecule type" value="Genomic_DNA"/>
</dbReference>
<name>A0ABV6FU81_9BACT</name>
<dbReference type="InterPro" id="IPR025345">
    <property type="entry name" value="DUF4249"/>
</dbReference>
<reference evidence="1 2" key="1">
    <citation type="submission" date="2024-09" db="EMBL/GenBank/DDBJ databases">
        <authorList>
            <person name="Sun Q."/>
            <person name="Mori K."/>
        </authorList>
    </citation>
    <scope>NUCLEOTIDE SEQUENCE [LARGE SCALE GENOMIC DNA]</scope>
    <source>
        <strain evidence="1 2">CCM 7650</strain>
    </source>
</reference>
<evidence type="ECO:0000313" key="2">
    <source>
        <dbReference type="Proteomes" id="UP001589797"/>
    </source>
</evidence>
<gene>
    <name evidence="1" type="ORF">ACFFIP_12155</name>
</gene>
<organism evidence="1 2">
    <name type="scientific">Fontibacter flavus</name>
    <dbReference type="NCBI Taxonomy" id="654838"/>
    <lineage>
        <taxon>Bacteria</taxon>
        <taxon>Pseudomonadati</taxon>
        <taxon>Bacteroidota</taxon>
        <taxon>Cytophagia</taxon>
        <taxon>Cytophagales</taxon>
        <taxon>Cyclobacteriaceae</taxon>
        <taxon>Fontibacter</taxon>
    </lineage>
</organism>
<keyword evidence="2" id="KW-1185">Reference proteome</keyword>
<dbReference type="Pfam" id="PF14054">
    <property type="entry name" value="DUF4249"/>
    <property type="match status" value="1"/>
</dbReference>
<dbReference type="RefSeq" id="WP_382387921.1">
    <property type="nucleotide sequence ID" value="NZ_JBHLWI010000033.1"/>
</dbReference>
<proteinExistence type="predicted"/>
<comment type="caution">
    <text evidence="1">The sequence shown here is derived from an EMBL/GenBank/DDBJ whole genome shotgun (WGS) entry which is preliminary data.</text>
</comment>
<sequence>MLKRLLYILLLIPISCIDPYNVDLESGEQLLSVEGFITTDPGPHLIRLTRTDTYGSVFEGLIRPVRQAVVNVRDSEGLVTFLTETEPGVYATPSGFAAKIGLSYSLQIRLQDGSEYSSFPEKVNPTPPIESVSYRSVSLATDNRLEDRIGVQLIAHFNDPGDQNNFYYWRTNPGAYKVVANPELYTNPPTHPTNPRGAAPKACCDICYLIEQSRLQNFAIASDEDFNGLSTSAAVTFIEDNGLRFKDTYRAEVLQMGVSQNAHRFLRLVDQQLKITGSVFDQPPANIRGNMISLNNPDEVVLGYFIAASVDTKTVYIKRQELEFTAVPRIIPDDCRTVPNTTVTPPSFWNPEN</sequence>
<protein>
    <submittedName>
        <fullName evidence="1">DUF4249 domain-containing protein</fullName>
    </submittedName>
</protein>
<accession>A0ABV6FU81</accession>